<protein>
    <submittedName>
        <fullName evidence="2">Uncharacterized protein</fullName>
    </submittedName>
</protein>
<proteinExistence type="predicted"/>
<evidence type="ECO:0000256" key="1">
    <source>
        <dbReference type="SAM" id="MobiDB-lite"/>
    </source>
</evidence>
<organism evidence="2 3">
    <name type="scientific">Candidimonas humi</name>
    <dbReference type="NCBI Taxonomy" id="683355"/>
    <lineage>
        <taxon>Bacteria</taxon>
        <taxon>Pseudomonadati</taxon>
        <taxon>Pseudomonadota</taxon>
        <taxon>Betaproteobacteria</taxon>
        <taxon>Burkholderiales</taxon>
        <taxon>Alcaligenaceae</taxon>
        <taxon>Candidimonas</taxon>
    </lineage>
</organism>
<gene>
    <name evidence="2" type="ORF">ACFOY1_01705</name>
</gene>
<dbReference type="EMBL" id="JBHSBV010000001">
    <property type="protein sequence ID" value="MFC4199656.1"/>
    <property type="molecule type" value="Genomic_DNA"/>
</dbReference>
<feature type="compositionally biased region" description="Low complexity" evidence="1">
    <location>
        <begin position="341"/>
        <end position="360"/>
    </location>
</feature>
<name>A0ABV8NTL5_9BURK</name>
<accession>A0ABV8NTL5</accession>
<evidence type="ECO:0000313" key="2">
    <source>
        <dbReference type="EMBL" id="MFC4199656.1"/>
    </source>
</evidence>
<keyword evidence="3" id="KW-1185">Reference proteome</keyword>
<dbReference type="Proteomes" id="UP001595848">
    <property type="component" value="Unassembled WGS sequence"/>
</dbReference>
<sequence length="448" mass="47807">MMVPSDLTRGTGANGVAVGSAAEAPGPGCEVCGQLGEAHDKYLARLRRDGRMRRGLTQALVASMGFCPGHEQLLRSDPELRDWVGLRIDEARAGFASLLSRTRLQDEVLQEIVFGARNHCPACLYCRRLAGHRISRKLRDIQAGRDRASALLSDRLCFEHARQLTERCDGGALKSRLLRALRRKGKAIIERLQARAESGASMCCDPRDTAALVEYVFDTVQAASDAGQAPGMDTVSGADLALFRGSAAAGFVSCPVCRELRQARASWLDAVSSTIRLEQPAWLALPTCAEHLGICLDGQTTAGLRALAGAYIDAAFAARRKLKPVAAPAKKRSRNSLRWFDPPARAGAEPPGGDAAAHGAAHPEEDGEELSCYMRLHCPGCQAADIALRGAVSSWLRAYACASQAGQGGLTRQLCLKHLAEALIYAPQQNLRASILSNLQAGGGGHIA</sequence>
<evidence type="ECO:0000313" key="3">
    <source>
        <dbReference type="Proteomes" id="UP001595848"/>
    </source>
</evidence>
<reference evidence="3" key="1">
    <citation type="journal article" date="2019" name="Int. J. Syst. Evol. Microbiol.">
        <title>The Global Catalogue of Microorganisms (GCM) 10K type strain sequencing project: providing services to taxonomists for standard genome sequencing and annotation.</title>
        <authorList>
            <consortium name="The Broad Institute Genomics Platform"/>
            <consortium name="The Broad Institute Genome Sequencing Center for Infectious Disease"/>
            <person name="Wu L."/>
            <person name="Ma J."/>
        </authorList>
    </citation>
    <scope>NUCLEOTIDE SEQUENCE [LARGE SCALE GENOMIC DNA]</scope>
    <source>
        <strain evidence="3">LMG 24813</strain>
    </source>
</reference>
<dbReference type="RefSeq" id="WP_217962662.1">
    <property type="nucleotide sequence ID" value="NZ_JAHTBN010000001.1"/>
</dbReference>
<comment type="caution">
    <text evidence="2">The sequence shown here is derived from an EMBL/GenBank/DDBJ whole genome shotgun (WGS) entry which is preliminary data.</text>
</comment>
<feature type="region of interest" description="Disordered" evidence="1">
    <location>
        <begin position="338"/>
        <end position="361"/>
    </location>
</feature>